<dbReference type="InterPro" id="IPR002083">
    <property type="entry name" value="MATH/TRAF_dom"/>
</dbReference>
<proteinExistence type="predicted"/>
<evidence type="ECO:0000256" key="3">
    <source>
        <dbReference type="SAM" id="MobiDB-lite"/>
    </source>
</evidence>
<dbReference type="AlphaFoldDB" id="A0A540MJ06"/>
<feature type="compositionally biased region" description="Basic and acidic residues" evidence="3">
    <location>
        <begin position="161"/>
        <end position="170"/>
    </location>
</feature>
<dbReference type="SMART" id="SM00061">
    <property type="entry name" value="MATH"/>
    <property type="match status" value="1"/>
</dbReference>
<dbReference type="EMBL" id="VIEB01000247">
    <property type="protein sequence ID" value="TQD98770.1"/>
    <property type="molecule type" value="Genomic_DNA"/>
</dbReference>
<feature type="region of interest" description="Disordered" evidence="3">
    <location>
        <begin position="150"/>
        <end position="193"/>
    </location>
</feature>
<dbReference type="Gene3D" id="2.60.210.10">
    <property type="entry name" value="Apoptosis, Tumor Necrosis Factor Receptor Associated Protein 2, Chain A"/>
    <property type="match status" value="1"/>
</dbReference>
<keyword evidence="1 2" id="KW-0175">Coiled coil</keyword>
<dbReference type="PROSITE" id="PS50144">
    <property type="entry name" value="MATH"/>
    <property type="match status" value="1"/>
</dbReference>
<reference evidence="5 6" key="1">
    <citation type="journal article" date="2019" name="G3 (Bethesda)">
        <title>Sequencing of a Wild Apple (Malus baccata) Genome Unravels the Differences Between Cultivated and Wild Apple Species Regarding Disease Resistance and Cold Tolerance.</title>
        <authorList>
            <person name="Chen X."/>
        </authorList>
    </citation>
    <scope>NUCLEOTIDE SEQUENCE [LARGE SCALE GENOMIC DNA]</scope>
    <source>
        <strain evidence="6">cv. Shandingzi</strain>
        <tissue evidence="5">Leaves</tissue>
    </source>
</reference>
<dbReference type="SUPFAM" id="SSF49599">
    <property type="entry name" value="TRAF domain-like"/>
    <property type="match status" value="1"/>
</dbReference>
<dbReference type="Proteomes" id="UP000315295">
    <property type="component" value="Unassembled WGS sequence"/>
</dbReference>
<protein>
    <recommendedName>
        <fullName evidence="4">MATH domain-containing protein</fullName>
    </recommendedName>
</protein>
<feature type="domain" description="MATH" evidence="4">
    <location>
        <begin position="13"/>
        <end position="139"/>
    </location>
</feature>
<dbReference type="PANTHER" id="PTHR46236">
    <property type="entry name" value="TRAF-LIKE SUPERFAMILY PROTEIN"/>
    <property type="match status" value="1"/>
</dbReference>
<gene>
    <name evidence="5" type="ORF">C1H46_015585</name>
</gene>
<evidence type="ECO:0000256" key="1">
    <source>
        <dbReference type="ARBA" id="ARBA00023054"/>
    </source>
</evidence>
<dbReference type="PANTHER" id="PTHR46236:SF35">
    <property type="entry name" value="MATH DOMAIN-CONTAINING PROTEIN"/>
    <property type="match status" value="1"/>
</dbReference>
<dbReference type="STRING" id="106549.A0A540MJ06"/>
<comment type="caution">
    <text evidence="5">The sequence shown here is derived from an EMBL/GenBank/DDBJ whole genome shotgun (WGS) entry which is preliminary data.</text>
</comment>
<keyword evidence="6" id="KW-1185">Reference proteome</keyword>
<dbReference type="InterPro" id="IPR008974">
    <property type="entry name" value="TRAF-like"/>
</dbReference>
<feature type="coiled-coil region" evidence="2">
    <location>
        <begin position="350"/>
        <end position="384"/>
    </location>
</feature>
<evidence type="ECO:0000256" key="2">
    <source>
        <dbReference type="SAM" id="Coils"/>
    </source>
</evidence>
<dbReference type="InterPro" id="IPR050804">
    <property type="entry name" value="MCC"/>
</dbReference>
<organism evidence="5 6">
    <name type="scientific">Malus baccata</name>
    <name type="common">Siberian crab apple</name>
    <name type="synonym">Pyrus baccata</name>
    <dbReference type="NCBI Taxonomy" id="106549"/>
    <lineage>
        <taxon>Eukaryota</taxon>
        <taxon>Viridiplantae</taxon>
        <taxon>Streptophyta</taxon>
        <taxon>Embryophyta</taxon>
        <taxon>Tracheophyta</taxon>
        <taxon>Spermatophyta</taxon>
        <taxon>Magnoliopsida</taxon>
        <taxon>eudicotyledons</taxon>
        <taxon>Gunneridae</taxon>
        <taxon>Pentapetalae</taxon>
        <taxon>rosids</taxon>
        <taxon>fabids</taxon>
        <taxon>Rosales</taxon>
        <taxon>Rosaceae</taxon>
        <taxon>Amygdaloideae</taxon>
        <taxon>Maleae</taxon>
        <taxon>Malus</taxon>
    </lineage>
</organism>
<dbReference type="CDD" id="cd00121">
    <property type="entry name" value="MATH"/>
    <property type="match status" value="1"/>
</dbReference>
<name>A0A540MJ06_MALBA</name>
<accession>A0A540MJ06</accession>
<sequence>MENQQKVAGELVTWLFTWTIENVSKLKTPEDYSEVFLVGDWKWRIRVFPKGNNVDHLSLYLEVADASDLPSLWTRYAQFSLTVVNQLSRNMSITKEAQHGHEFNASASNWGFPSFMPLNEFYDGGKFVRNDKCIIEARVTVRKLDIKNFEDQGTGSSAPKEPSKQEDRALKPSSVDSVQVPHSSVPVATPTSEQVRANLKSEQVLAFKDAPSSGEVCTKPADIPVDPSIVKGHEKVLSAPDGMLMDFRGLGKIERAFVPLLEEVCSWHPSLIECQKKRSRTYIEWAFTALGRVLHFLKTTKVKDMTPDTSERVKLLWEELETFKFDLGWLEPYVQSALDVKKLMERAGVVKNLREDVDALEMGVKRLRARLAVAEVDLEVAKRDLAKVVEGFGETDINRELGYGRH</sequence>
<evidence type="ECO:0000313" key="6">
    <source>
        <dbReference type="Proteomes" id="UP000315295"/>
    </source>
</evidence>
<dbReference type="Pfam" id="PF22486">
    <property type="entry name" value="MATH_2"/>
    <property type="match status" value="1"/>
</dbReference>
<evidence type="ECO:0000259" key="4">
    <source>
        <dbReference type="PROSITE" id="PS50144"/>
    </source>
</evidence>
<dbReference type="FunFam" id="2.60.210.10:FF:000005">
    <property type="entry name" value="Ubiquitin carboxyl-terminal hydrolase 13"/>
    <property type="match status" value="1"/>
</dbReference>
<evidence type="ECO:0000313" key="5">
    <source>
        <dbReference type="EMBL" id="TQD98770.1"/>
    </source>
</evidence>